<dbReference type="InterPro" id="IPR001810">
    <property type="entry name" value="F-box_dom"/>
</dbReference>
<accession>A0A6A7AH22</accession>
<dbReference type="Proteomes" id="UP000799424">
    <property type="component" value="Unassembled WGS sequence"/>
</dbReference>
<feature type="domain" description="F-box" evidence="1">
    <location>
        <begin position="2"/>
        <end position="80"/>
    </location>
</feature>
<dbReference type="PANTHER" id="PTHR38790">
    <property type="entry name" value="2EXR DOMAIN-CONTAINING PROTEIN-RELATED"/>
    <property type="match status" value="1"/>
</dbReference>
<proteinExistence type="predicted"/>
<protein>
    <recommendedName>
        <fullName evidence="1">F-box domain-containing protein</fullName>
    </recommendedName>
</protein>
<evidence type="ECO:0000313" key="3">
    <source>
        <dbReference type="Proteomes" id="UP000799424"/>
    </source>
</evidence>
<dbReference type="OrthoDB" id="4133832at2759"/>
<name>A0A6A7AH22_9PLEO</name>
<gene>
    <name evidence="2" type="ORF">CC86DRAFT_401273</name>
</gene>
<reference evidence="2" key="1">
    <citation type="journal article" date="2020" name="Stud. Mycol.">
        <title>101 Dothideomycetes genomes: a test case for predicting lifestyles and emergence of pathogens.</title>
        <authorList>
            <person name="Haridas S."/>
            <person name="Albert R."/>
            <person name="Binder M."/>
            <person name="Bloem J."/>
            <person name="Labutti K."/>
            <person name="Salamov A."/>
            <person name="Andreopoulos B."/>
            <person name="Baker S."/>
            <person name="Barry K."/>
            <person name="Bills G."/>
            <person name="Bluhm B."/>
            <person name="Cannon C."/>
            <person name="Castanera R."/>
            <person name="Culley D."/>
            <person name="Daum C."/>
            <person name="Ezra D."/>
            <person name="Gonzalez J."/>
            <person name="Henrissat B."/>
            <person name="Kuo A."/>
            <person name="Liang C."/>
            <person name="Lipzen A."/>
            <person name="Lutzoni F."/>
            <person name="Magnuson J."/>
            <person name="Mondo S."/>
            <person name="Nolan M."/>
            <person name="Ohm R."/>
            <person name="Pangilinan J."/>
            <person name="Park H.-J."/>
            <person name="Ramirez L."/>
            <person name="Alfaro M."/>
            <person name="Sun H."/>
            <person name="Tritt A."/>
            <person name="Yoshinaga Y."/>
            <person name="Zwiers L.-H."/>
            <person name="Turgeon B."/>
            <person name="Goodwin S."/>
            <person name="Spatafora J."/>
            <person name="Crous P."/>
            <person name="Grigoriev I."/>
        </authorList>
    </citation>
    <scope>NUCLEOTIDE SEQUENCE</scope>
    <source>
        <strain evidence="2">CBS 113818</strain>
    </source>
</reference>
<evidence type="ECO:0000313" key="2">
    <source>
        <dbReference type="EMBL" id="KAF2832506.1"/>
    </source>
</evidence>
<keyword evidence="3" id="KW-1185">Reference proteome</keyword>
<dbReference type="PANTHER" id="PTHR38790:SF8">
    <property type="entry name" value="F-BOX DOMAIN-CONTAINING PROTEIN"/>
    <property type="match status" value="1"/>
</dbReference>
<evidence type="ECO:0000259" key="1">
    <source>
        <dbReference type="Pfam" id="PF13013"/>
    </source>
</evidence>
<dbReference type="EMBL" id="MU006217">
    <property type="protein sequence ID" value="KAF2832506.1"/>
    <property type="molecule type" value="Genomic_DNA"/>
</dbReference>
<dbReference type="AlphaFoldDB" id="A0A6A7AH22"/>
<sequence length="108" mass="12620">MSPEEMTLLRLPGEIRNRIYEFALEPNDTTIFRPYTSPMNPKSPWKNIITAGHTRLFYALTQVCHRIRTEFLPIYWAKNTVHVYHTDLHAYIDLFCYRTGNGSSTVAV</sequence>
<dbReference type="Pfam" id="PF13013">
    <property type="entry name" value="F-box-like_2"/>
    <property type="match status" value="1"/>
</dbReference>
<organism evidence="2 3">
    <name type="scientific">Ophiobolus disseminans</name>
    <dbReference type="NCBI Taxonomy" id="1469910"/>
    <lineage>
        <taxon>Eukaryota</taxon>
        <taxon>Fungi</taxon>
        <taxon>Dikarya</taxon>
        <taxon>Ascomycota</taxon>
        <taxon>Pezizomycotina</taxon>
        <taxon>Dothideomycetes</taxon>
        <taxon>Pleosporomycetidae</taxon>
        <taxon>Pleosporales</taxon>
        <taxon>Pleosporineae</taxon>
        <taxon>Phaeosphaeriaceae</taxon>
        <taxon>Ophiobolus</taxon>
    </lineage>
</organism>